<dbReference type="STRING" id="1796616.A4V09_23915"/>
<accession>A0A1V0QF04</accession>
<protein>
    <submittedName>
        <fullName evidence="1">Metal-binding protein</fullName>
    </submittedName>
</protein>
<organism evidence="1 2">
    <name type="scientific">Blautia pseudococcoides</name>
    <dbReference type="NCBI Taxonomy" id="1796616"/>
    <lineage>
        <taxon>Bacteria</taxon>
        <taxon>Bacillati</taxon>
        <taxon>Bacillota</taxon>
        <taxon>Clostridia</taxon>
        <taxon>Lachnospirales</taxon>
        <taxon>Lachnospiraceae</taxon>
        <taxon>Blautia</taxon>
    </lineage>
</organism>
<sequence>MISHEKLEAFICQYPVYQYAFFSPEEIEFSYRVRWICEKECQRFNTTWACPPAVGSVEECKHRCLAYKECFLFSTIAEVTDVINFEETLSTRKEHENITAAIEQFINSQGSQCMALSTESCDICEICTYPSAPCRFPGKMHPCVESHGIIVSELAEKHHLDFTLSPTQILWFGIIFIK</sequence>
<dbReference type="EMBL" id="CP015405">
    <property type="protein sequence ID" value="ARE64874.1"/>
    <property type="molecule type" value="Genomic_DNA"/>
</dbReference>
<reference evidence="1" key="1">
    <citation type="submission" date="2017-04" db="EMBL/GenBank/DDBJ databases">
        <title>Complete Genome Sequences of Twelve Strains of a Stable Defined Moderately Diverse Mouse Microbiota 2 (sDMDMm2).</title>
        <authorList>
            <person name="Uchimura Y."/>
            <person name="Wyss M."/>
            <person name="Brugiroux S."/>
            <person name="Limenitakis J.P."/>
            <person name="Stecher B."/>
            <person name="McCoy K.D."/>
            <person name="Macpherson A.J."/>
        </authorList>
    </citation>
    <scope>NUCLEOTIDE SEQUENCE</scope>
    <source>
        <strain evidence="1">YL58</strain>
    </source>
</reference>
<dbReference type="Pfam" id="PF10050">
    <property type="entry name" value="DUF2284"/>
    <property type="match status" value="1"/>
</dbReference>
<name>A0A1V0QF04_9FIRM</name>
<dbReference type="Proteomes" id="UP000092574">
    <property type="component" value="Chromosome"/>
</dbReference>
<dbReference type="RefSeq" id="WP_084043475.1">
    <property type="nucleotide sequence ID" value="NZ_CP015405.2"/>
</dbReference>
<gene>
    <name evidence="1" type="ORF">A4V09_23915</name>
</gene>
<proteinExistence type="predicted"/>
<dbReference type="OrthoDB" id="5420534at2"/>
<evidence type="ECO:0000313" key="1">
    <source>
        <dbReference type="EMBL" id="ARE64874.1"/>
    </source>
</evidence>
<keyword evidence="2" id="KW-1185">Reference proteome</keyword>
<evidence type="ECO:0000313" key="2">
    <source>
        <dbReference type="Proteomes" id="UP000092574"/>
    </source>
</evidence>
<dbReference type="InterPro" id="IPR019271">
    <property type="entry name" value="DUF2284_metal-binding"/>
</dbReference>
<dbReference type="KEGG" id="byl:A4V09_23915"/>
<dbReference type="AlphaFoldDB" id="A0A1V0QF04"/>